<protein>
    <submittedName>
        <fullName evidence="2">Cytochrome C</fullName>
    </submittedName>
</protein>
<dbReference type="GO" id="GO:0009055">
    <property type="term" value="F:electron transfer activity"/>
    <property type="evidence" value="ECO:0007669"/>
    <property type="project" value="InterPro"/>
</dbReference>
<dbReference type="GO" id="GO:0020037">
    <property type="term" value="F:heme binding"/>
    <property type="evidence" value="ECO:0007669"/>
    <property type="project" value="InterPro"/>
</dbReference>
<gene>
    <name evidence="2" type="ORF">FF011L_23170</name>
</gene>
<dbReference type="Pfam" id="PF01322">
    <property type="entry name" value="Cytochrom_C_2"/>
    <property type="match status" value="1"/>
</dbReference>
<name>A0A517MFL4_9BACT</name>
<dbReference type="Gene3D" id="1.20.120.10">
    <property type="entry name" value="Cytochrome c/b562"/>
    <property type="match status" value="1"/>
</dbReference>
<dbReference type="SUPFAM" id="SSF47175">
    <property type="entry name" value="Cytochromes"/>
    <property type="match status" value="1"/>
</dbReference>
<dbReference type="EMBL" id="CP036262">
    <property type="protein sequence ID" value="QDS93547.1"/>
    <property type="molecule type" value="Genomic_DNA"/>
</dbReference>
<evidence type="ECO:0000313" key="2">
    <source>
        <dbReference type="EMBL" id="QDS93547.1"/>
    </source>
</evidence>
<keyword evidence="3" id="KW-1185">Reference proteome</keyword>
<dbReference type="PROSITE" id="PS51009">
    <property type="entry name" value="CYTCII"/>
    <property type="match status" value="1"/>
</dbReference>
<dbReference type="GO" id="GO:0005506">
    <property type="term" value="F:iron ion binding"/>
    <property type="evidence" value="ECO:0007669"/>
    <property type="project" value="InterPro"/>
</dbReference>
<accession>A0A517MFL4</accession>
<keyword evidence="1" id="KW-0812">Transmembrane</keyword>
<dbReference type="OrthoDB" id="290618at2"/>
<keyword evidence="1" id="KW-0472">Membrane</keyword>
<evidence type="ECO:0000256" key="1">
    <source>
        <dbReference type="SAM" id="Phobius"/>
    </source>
</evidence>
<reference evidence="2 3" key="1">
    <citation type="submission" date="2019-02" db="EMBL/GenBank/DDBJ databases">
        <title>Deep-cultivation of Planctomycetes and their phenomic and genomic characterization uncovers novel biology.</title>
        <authorList>
            <person name="Wiegand S."/>
            <person name="Jogler M."/>
            <person name="Boedeker C."/>
            <person name="Pinto D."/>
            <person name="Vollmers J."/>
            <person name="Rivas-Marin E."/>
            <person name="Kohn T."/>
            <person name="Peeters S.H."/>
            <person name="Heuer A."/>
            <person name="Rast P."/>
            <person name="Oberbeckmann S."/>
            <person name="Bunk B."/>
            <person name="Jeske O."/>
            <person name="Meyerdierks A."/>
            <person name="Storesund J.E."/>
            <person name="Kallscheuer N."/>
            <person name="Luecker S."/>
            <person name="Lage O.M."/>
            <person name="Pohl T."/>
            <person name="Merkel B.J."/>
            <person name="Hornburger P."/>
            <person name="Mueller R.-W."/>
            <person name="Bruemmer F."/>
            <person name="Labrenz M."/>
            <person name="Spormann A.M."/>
            <person name="Op den Camp H."/>
            <person name="Overmann J."/>
            <person name="Amann R."/>
            <person name="Jetten M.S.M."/>
            <person name="Mascher T."/>
            <person name="Medema M.H."/>
            <person name="Devos D.P."/>
            <person name="Kaster A.-K."/>
            <person name="Ovreas L."/>
            <person name="Rohde M."/>
            <person name="Galperin M.Y."/>
            <person name="Jogler C."/>
        </authorList>
    </citation>
    <scope>NUCLEOTIDE SEQUENCE [LARGE SCALE GENOMIC DNA]</scope>
    <source>
        <strain evidence="2 3">FF011L</strain>
    </source>
</reference>
<dbReference type="Proteomes" id="UP000320672">
    <property type="component" value="Chromosome"/>
</dbReference>
<feature type="transmembrane region" description="Helical" evidence="1">
    <location>
        <begin position="21"/>
        <end position="39"/>
    </location>
</feature>
<dbReference type="InterPro" id="IPR002321">
    <property type="entry name" value="Cyt_c_II"/>
</dbReference>
<organism evidence="2 3">
    <name type="scientific">Roseimaritima multifibrata</name>
    <dbReference type="NCBI Taxonomy" id="1930274"/>
    <lineage>
        <taxon>Bacteria</taxon>
        <taxon>Pseudomonadati</taxon>
        <taxon>Planctomycetota</taxon>
        <taxon>Planctomycetia</taxon>
        <taxon>Pirellulales</taxon>
        <taxon>Pirellulaceae</taxon>
        <taxon>Roseimaritima</taxon>
    </lineage>
</organism>
<evidence type="ECO:0000313" key="3">
    <source>
        <dbReference type="Proteomes" id="UP000320672"/>
    </source>
</evidence>
<dbReference type="KEGG" id="rml:FF011L_23170"/>
<dbReference type="AlphaFoldDB" id="A0A517MFL4"/>
<keyword evidence="1" id="KW-1133">Transmembrane helix</keyword>
<dbReference type="GO" id="GO:0022900">
    <property type="term" value="P:electron transport chain"/>
    <property type="evidence" value="ECO:0007669"/>
    <property type="project" value="InterPro"/>
</dbReference>
<dbReference type="InterPro" id="IPR010980">
    <property type="entry name" value="Cyt_c/b562"/>
</dbReference>
<proteinExistence type="predicted"/>
<sequence>MQIQSPRRPKSKSAGGQAKGIWQGATCLLVLFAGIPLLAGEKRARPPSFDNARLDSVFYSDLSSAVQPTRPSAPELRGAAIAKATAAANSADKPAGQDDESGQGWEKLISAVSLEDEIKSTKLRFDAVITSPGPFKSGGYQDARNDLSMLATLFAVIAEYDGEVRWKDESAAARDLMARTAFNCKAGSVQVYNEAKLRKTDLQDLVGGSGLNSREAEPENDWSMIVDRTPLMEFLDRALYDELQPNSNDAKSVTENKDKLRKNAELIAMVGNVMTREGLADAEDEEYQKLAQEMVKSALSIRTGLEKNDAAAVRAAVGAVSQSCTACHDQYR</sequence>